<evidence type="ECO:0000313" key="4">
    <source>
        <dbReference type="Proteomes" id="UP000192491"/>
    </source>
</evidence>
<accession>A0A1Y1QPX4</accession>
<dbReference type="GO" id="GO:0003887">
    <property type="term" value="F:DNA-directed DNA polymerase activity"/>
    <property type="evidence" value="ECO:0007669"/>
    <property type="project" value="InterPro"/>
</dbReference>
<gene>
    <name evidence="3" type="ORF">BWK73_18725</name>
</gene>
<dbReference type="AlphaFoldDB" id="A0A1Y1QPX4"/>
<evidence type="ECO:0000256" key="1">
    <source>
        <dbReference type="ARBA" id="ARBA00038283"/>
    </source>
</evidence>
<organism evidence="3 4">
    <name type="scientific">Thiothrix lacustris</name>
    <dbReference type="NCBI Taxonomy" id="525917"/>
    <lineage>
        <taxon>Bacteria</taxon>
        <taxon>Pseudomonadati</taxon>
        <taxon>Pseudomonadota</taxon>
        <taxon>Gammaproteobacteria</taxon>
        <taxon>Thiotrichales</taxon>
        <taxon>Thiotrichaceae</taxon>
        <taxon>Thiothrix</taxon>
    </lineage>
</organism>
<dbReference type="InterPro" id="IPR036388">
    <property type="entry name" value="WH-like_DNA-bd_sf"/>
</dbReference>
<comment type="similarity">
    <text evidence="1">Belongs to the initiator RepB protein family.</text>
</comment>
<feature type="domain" description="Initiator Rep protein WH1" evidence="2">
    <location>
        <begin position="25"/>
        <end position="176"/>
    </location>
</feature>
<sequence>MSNLLQYAVPEGEYGKNCSIGDLHVNMSNILVRAAHGLNLVEKRIVMACAAQIDSMRLGTSGEYNQALVRLSAATYGNQFNIGRNNAYNELKAASERLFERHIVMQRETPKGMKVHKFRWVSGVMYLEGEGIIEINFTREVMPHLTFLRGSYTTYQLSSASALRSFYSWRLLELLKSWRKTKELFITLEDFRRTMEIPESYLYKDVRVKCIDVAVKELKEKNNLKITWTPIKKSRAVTSLRFKWTEDDQINLNLEGGEIIKPKRTRKAKETDE</sequence>
<dbReference type="GO" id="GO:0006270">
    <property type="term" value="P:DNA replication initiation"/>
    <property type="evidence" value="ECO:0007669"/>
    <property type="project" value="InterPro"/>
</dbReference>
<dbReference type="SUPFAM" id="SSF46785">
    <property type="entry name" value="Winged helix' DNA-binding domain"/>
    <property type="match status" value="2"/>
</dbReference>
<dbReference type="Pfam" id="PF01051">
    <property type="entry name" value="Rep3_N"/>
    <property type="match status" value="1"/>
</dbReference>
<dbReference type="InterPro" id="IPR000525">
    <property type="entry name" value="Initiator_Rep_WH1"/>
</dbReference>
<proteinExistence type="inferred from homology"/>
<evidence type="ECO:0000259" key="2">
    <source>
        <dbReference type="Pfam" id="PF01051"/>
    </source>
</evidence>
<dbReference type="Gene3D" id="1.10.10.10">
    <property type="entry name" value="Winged helix-like DNA-binding domain superfamily/Winged helix DNA-binding domain"/>
    <property type="match status" value="2"/>
</dbReference>
<protein>
    <recommendedName>
        <fullName evidence="2">Initiator Rep protein WH1 domain-containing protein</fullName>
    </recommendedName>
</protein>
<dbReference type="InterPro" id="IPR036390">
    <property type="entry name" value="WH_DNA-bd_sf"/>
</dbReference>
<comment type="caution">
    <text evidence="3">The sequence shown here is derived from an EMBL/GenBank/DDBJ whole genome shotgun (WGS) entry which is preliminary data.</text>
</comment>
<dbReference type="EMBL" id="MTEJ01000098">
    <property type="protein sequence ID" value="OQX11021.1"/>
    <property type="molecule type" value="Genomic_DNA"/>
</dbReference>
<name>A0A1Y1QPX4_9GAMM</name>
<reference evidence="3 4" key="1">
    <citation type="submission" date="2017-01" db="EMBL/GenBank/DDBJ databases">
        <title>Novel large sulfur bacteria in the metagenomes of groundwater-fed chemosynthetic microbial mats in the Lake Huron basin.</title>
        <authorList>
            <person name="Sharrar A.M."/>
            <person name="Flood B.E."/>
            <person name="Bailey J.V."/>
            <person name="Jones D.S."/>
            <person name="Biddanda B."/>
            <person name="Ruberg S.A."/>
            <person name="Marcus D.N."/>
            <person name="Dick G.J."/>
        </authorList>
    </citation>
    <scope>NUCLEOTIDE SEQUENCE [LARGE SCALE GENOMIC DNA]</scope>
    <source>
        <strain evidence="3">A8</strain>
    </source>
</reference>
<evidence type="ECO:0000313" key="3">
    <source>
        <dbReference type="EMBL" id="OQX11021.1"/>
    </source>
</evidence>
<dbReference type="Pfam" id="PF21205">
    <property type="entry name" value="Rep3_C"/>
    <property type="match status" value="1"/>
</dbReference>
<dbReference type="Proteomes" id="UP000192491">
    <property type="component" value="Unassembled WGS sequence"/>
</dbReference>